<gene>
    <name evidence="1" type="ORF">CEV31_0729</name>
</gene>
<evidence type="ECO:0000313" key="2">
    <source>
        <dbReference type="Proteomes" id="UP000215590"/>
    </source>
</evidence>
<keyword evidence="2" id="KW-1185">Reference proteome</keyword>
<dbReference type="AlphaFoldDB" id="A0A256G257"/>
<accession>A0A256G257</accession>
<evidence type="ECO:0000313" key="1">
    <source>
        <dbReference type="EMBL" id="OYR21108.1"/>
    </source>
</evidence>
<reference evidence="1 2" key="1">
    <citation type="submission" date="2017-07" db="EMBL/GenBank/DDBJ databases">
        <title>Phylogenetic study on the rhizospheric bacterium Ochrobactrum sp. A44.</title>
        <authorList>
            <person name="Krzyzanowska D.M."/>
            <person name="Ossowicki A."/>
            <person name="Rajewska M."/>
            <person name="Maciag T."/>
            <person name="Kaczynski Z."/>
            <person name="Czerwicka M."/>
            <person name="Jafra S."/>
        </authorList>
    </citation>
    <scope>NUCLEOTIDE SEQUENCE [LARGE SCALE GENOMIC DNA]</scope>
    <source>
        <strain evidence="1 2">DSM 7216</strain>
    </source>
</reference>
<proteinExistence type="predicted"/>
<protein>
    <submittedName>
        <fullName evidence="1">Uncharacterized protein</fullName>
    </submittedName>
</protein>
<name>A0A256G257_9HYPH</name>
<sequence>MTPFMHRYQRKKGFSVLAAPAIARISHLIAECLLSKSYRFVDSSVAGAMCPKAFCGASI</sequence>
<comment type="caution">
    <text evidence="1">The sequence shown here is derived from an EMBL/GenBank/DDBJ whole genome shotgun (WGS) entry which is preliminary data.</text>
</comment>
<dbReference type="EMBL" id="NNRJ01000012">
    <property type="protein sequence ID" value="OYR21108.1"/>
    <property type="molecule type" value="Genomic_DNA"/>
</dbReference>
<dbReference type="Proteomes" id="UP000215590">
    <property type="component" value="Unassembled WGS sequence"/>
</dbReference>
<organism evidence="1 2">
    <name type="scientific">Brucella thiophenivorans</name>
    <dbReference type="NCBI Taxonomy" id="571255"/>
    <lineage>
        <taxon>Bacteria</taxon>
        <taxon>Pseudomonadati</taxon>
        <taxon>Pseudomonadota</taxon>
        <taxon>Alphaproteobacteria</taxon>
        <taxon>Hyphomicrobiales</taxon>
        <taxon>Brucellaceae</taxon>
        <taxon>Brucella/Ochrobactrum group</taxon>
        <taxon>Brucella</taxon>
    </lineage>
</organism>